<accession>A0AAP0E8T4</accession>
<evidence type="ECO:0000256" key="2">
    <source>
        <dbReference type="PROSITE-ProRule" id="PRU00708"/>
    </source>
</evidence>
<dbReference type="Pfam" id="PF20431">
    <property type="entry name" value="E_motif"/>
    <property type="match status" value="1"/>
</dbReference>
<gene>
    <name evidence="3" type="ORF">Syun_029547</name>
</gene>
<organism evidence="3 4">
    <name type="scientific">Stephania yunnanensis</name>
    <dbReference type="NCBI Taxonomy" id="152371"/>
    <lineage>
        <taxon>Eukaryota</taxon>
        <taxon>Viridiplantae</taxon>
        <taxon>Streptophyta</taxon>
        <taxon>Embryophyta</taxon>
        <taxon>Tracheophyta</taxon>
        <taxon>Spermatophyta</taxon>
        <taxon>Magnoliopsida</taxon>
        <taxon>Ranunculales</taxon>
        <taxon>Menispermaceae</taxon>
        <taxon>Menispermoideae</taxon>
        <taxon>Cissampelideae</taxon>
        <taxon>Stephania</taxon>
    </lineage>
</organism>
<dbReference type="EMBL" id="JBBNAF010000013">
    <property type="protein sequence ID" value="KAK9087153.1"/>
    <property type="molecule type" value="Genomic_DNA"/>
</dbReference>
<dbReference type="InterPro" id="IPR002885">
    <property type="entry name" value="PPR_rpt"/>
</dbReference>
<dbReference type="Pfam" id="PF13041">
    <property type="entry name" value="PPR_2"/>
    <property type="match status" value="2"/>
</dbReference>
<keyword evidence="1" id="KW-0677">Repeat</keyword>
<reference evidence="3 4" key="1">
    <citation type="submission" date="2024-01" db="EMBL/GenBank/DDBJ databases">
        <title>Genome assemblies of Stephania.</title>
        <authorList>
            <person name="Yang L."/>
        </authorList>
    </citation>
    <scope>NUCLEOTIDE SEQUENCE [LARGE SCALE GENOMIC DNA]</scope>
    <source>
        <strain evidence="3">YNDBR</strain>
        <tissue evidence="3">Leaf</tissue>
    </source>
</reference>
<name>A0AAP0E8T4_9MAGN</name>
<proteinExistence type="predicted"/>
<dbReference type="Gene3D" id="1.25.40.10">
    <property type="entry name" value="Tetratricopeptide repeat domain"/>
    <property type="match status" value="6"/>
</dbReference>
<dbReference type="InterPro" id="IPR046960">
    <property type="entry name" value="PPR_At4g14850-like_plant"/>
</dbReference>
<dbReference type="AlphaFoldDB" id="A0AAP0E8T4"/>
<feature type="repeat" description="PPR" evidence="2">
    <location>
        <begin position="324"/>
        <end position="358"/>
    </location>
</feature>
<dbReference type="PROSITE" id="PS51375">
    <property type="entry name" value="PPR"/>
    <property type="match status" value="6"/>
</dbReference>
<dbReference type="GO" id="GO:0003723">
    <property type="term" value="F:RNA binding"/>
    <property type="evidence" value="ECO:0007669"/>
    <property type="project" value="InterPro"/>
</dbReference>
<evidence type="ECO:0000313" key="3">
    <source>
        <dbReference type="EMBL" id="KAK9087153.1"/>
    </source>
</evidence>
<evidence type="ECO:0000313" key="4">
    <source>
        <dbReference type="Proteomes" id="UP001420932"/>
    </source>
</evidence>
<dbReference type="GO" id="GO:0009451">
    <property type="term" value="P:RNA modification"/>
    <property type="evidence" value="ECO:0007669"/>
    <property type="project" value="InterPro"/>
</dbReference>
<keyword evidence="4" id="KW-1185">Reference proteome</keyword>
<dbReference type="InterPro" id="IPR046848">
    <property type="entry name" value="E_motif"/>
</dbReference>
<dbReference type="InterPro" id="IPR011990">
    <property type="entry name" value="TPR-like_helical_dom_sf"/>
</dbReference>
<dbReference type="PANTHER" id="PTHR47926:SF427">
    <property type="entry name" value="TETRATRICOPEPTIDE-LIKE HELICAL DOMAIN SUPERFAMILY"/>
    <property type="match status" value="1"/>
</dbReference>
<dbReference type="FunFam" id="1.25.40.10:FF:000344">
    <property type="entry name" value="Pentatricopeptide repeat-containing protein"/>
    <property type="match status" value="1"/>
</dbReference>
<evidence type="ECO:0000256" key="1">
    <source>
        <dbReference type="ARBA" id="ARBA00022737"/>
    </source>
</evidence>
<dbReference type="Proteomes" id="UP001420932">
    <property type="component" value="Unassembled WGS sequence"/>
</dbReference>
<sequence length="830" mass="92312">MRGSALSHVIHMSLLLPPHTCCFLRARSKLAPLLTTQRCLSVSTTVASVPSPLPLYTHFGILRLCFSARSLEQAQQAHALAITTGAFQLRTASFSSSLMLAYAAFGFPSTSHVLFNQIVPNVFLWNTLLRVNSLVGAHHSAFDTYNRMVCCGIQLDDHTFPFILKVCADAVAVEKGMEIHGLVFKLGFHGDVFVGNTLISFYASAMRLSDSHQVFSEMLERDLVSWNSIMVAFSLHGYFSNVLDWFLKLRFNVGLKPNSISIVSVLPSCAGLQDEETTREIHGYVVKSGLSSYVTICNALIDSYGKCGNCQASKLVYDQMDERNVVSSNAIMSAFAHNGLREEALEVFRLMVALGNGPDSITLSTFLPVLIEMEGFHKGKEIHGYSIRRSINFDVFVSNCLIDLYAKSGHSTQASNVFETMERRSVVTWNVMVANFVLNKLELEAIRLMKSMQTYGEHPNSVTFTNVLPAIGRVGSLLNGKEIHAVSIRKGFSFDLYVSNALMDMYAKCCCLHMSQNIFKTSAKDEVSYNILITSYSQSEHCLEAIDLFLEMTLAGLKHDIVSFTGVLSACANLFVIKQGKEIHAFFVRTSHSHIFVANSLLDMYTKCGKMDLARRVFNQIPDKDVVSWNTMILGYGMLGEVDVAVDLFESMRDSGVDYDLVSYLAVLSACSHSGHVERGLSYFNVMLSRDIKPTNMHYACMVDLLGRAGRIKEAVEIIREMPNEADANIWGSLLGACKIHGNIGLGRLVAEHLFELKPKHCGYYMLLSNMYAELGKWEEANETRELMKLKGVKKNPGCSWVVICDQIHILVARKRLEGHMLGPFVINSS</sequence>
<feature type="repeat" description="PPR" evidence="2">
    <location>
        <begin position="394"/>
        <end position="428"/>
    </location>
</feature>
<feature type="repeat" description="PPR" evidence="2">
    <location>
        <begin position="660"/>
        <end position="694"/>
    </location>
</feature>
<comment type="caution">
    <text evidence="3">The sequence shown here is derived from an EMBL/GenBank/DDBJ whole genome shotgun (WGS) entry which is preliminary data.</text>
</comment>
<evidence type="ECO:0008006" key="5">
    <source>
        <dbReference type="Google" id="ProtNLM"/>
    </source>
</evidence>
<dbReference type="FunFam" id="1.25.40.10:FF:000285">
    <property type="entry name" value="Pentatricopeptide repeat-containing protein, chloroplastic"/>
    <property type="match status" value="1"/>
</dbReference>
<feature type="repeat" description="PPR" evidence="2">
    <location>
        <begin position="525"/>
        <end position="559"/>
    </location>
</feature>
<dbReference type="PANTHER" id="PTHR47926">
    <property type="entry name" value="PENTATRICOPEPTIDE REPEAT-CONTAINING PROTEIN"/>
    <property type="match status" value="1"/>
</dbReference>
<protein>
    <recommendedName>
        <fullName evidence="5">Pentatricopeptide repeat-containing protein</fullName>
    </recommendedName>
</protein>
<dbReference type="FunFam" id="1.25.40.10:FF:000361">
    <property type="entry name" value="Pentatricopeptide repeat-containing protein chloroplastic"/>
    <property type="match status" value="1"/>
</dbReference>
<dbReference type="Pfam" id="PF01535">
    <property type="entry name" value="PPR"/>
    <property type="match status" value="8"/>
</dbReference>
<dbReference type="FunFam" id="1.25.40.10:FF:000090">
    <property type="entry name" value="Pentatricopeptide repeat-containing protein, chloroplastic"/>
    <property type="match status" value="1"/>
</dbReference>
<feature type="repeat" description="PPR" evidence="2">
    <location>
        <begin position="625"/>
        <end position="659"/>
    </location>
</feature>
<feature type="repeat" description="PPR" evidence="2">
    <location>
        <begin position="191"/>
        <end position="225"/>
    </location>
</feature>
<dbReference type="NCBIfam" id="TIGR00756">
    <property type="entry name" value="PPR"/>
    <property type="match status" value="6"/>
</dbReference>